<dbReference type="RefSeq" id="WP_167048604.1">
    <property type="nucleotide sequence ID" value="NZ_JAAOZB010000002.1"/>
</dbReference>
<sequence>MAVTALDDANPPRYWRGRDSNAAALGYDGNERGWRQAREASQKLISAGAIELYRSARPGLSNEYVFTKRVTEQRIDGYVSAVPIAESMSTSQPSDEYVSAVEMGTSQTYPKEESGTKKEESAPPTRSCTRHQTWEHDQPCRPCGQDRRAAEKQNANHTPSQNEQRATPRTLTQLTGSERSAVDAAARGFGSVPDELLPALEEARRERESI</sequence>
<dbReference type="AlphaFoldDB" id="A0A7W3JML5"/>
<name>A0A7W3JML5_9MICO</name>
<evidence type="ECO:0000313" key="3">
    <source>
        <dbReference type="Proteomes" id="UP000526083"/>
    </source>
</evidence>
<feature type="compositionally biased region" description="Polar residues" evidence="1">
    <location>
        <begin position="153"/>
        <end position="178"/>
    </location>
</feature>
<feature type="compositionally biased region" description="Basic and acidic residues" evidence="1">
    <location>
        <begin position="201"/>
        <end position="210"/>
    </location>
</feature>
<protein>
    <submittedName>
        <fullName evidence="2">Uncharacterized protein</fullName>
    </submittedName>
</protein>
<feature type="region of interest" description="Disordered" evidence="1">
    <location>
        <begin position="106"/>
        <end position="210"/>
    </location>
</feature>
<comment type="caution">
    <text evidence="2">The sequence shown here is derived from an EMBL/GenBank/DDBJ whole genome shotgun (WGS) entry which is preliminary data.</text>
</comment>
<feature type="compositionally biased region" description="Basic and acidic residues" evidence="1">
    <location>
        <begin position="110"/>
        <end position="121"/>
    </location>
</feature>
<feature type="region of interest" description="Disordered" evidence="1">
    <location>
        <begin position="1"/>
        <end position="20"/>
    </location>
</feature>
<reference evidence="2 3" key="1">
    <citation type="submission" date="2020-07" db="EMBL/GenBank/DDBJ databases">
        <title>Sequencing the genomes of 1000 actinobacteria strains.</title>
        <authorList>
            <person name="Klenk H.-P."/>
        </authorList>
    </citation>
    <scope>NUCLEOTIDE SEQUENCE [LARGE SCALE GENOMIC DNA]</scope>
    <source>
        <strain evidence="2 3">DSM 27576</strain>
    </source>
</reference>
<evidence type="ECO:0000313" key="2">
    <source>
        <dbReference type="EMBL" id="MBA8815646.1"/>
    </source>
</evidence>
<dbReference type="EMBL" id="JACGWY010000001">
    <property type="protein sequence ID" value="MBA8815646.1"/>
    <property type="molecule type" value="Genomic_DNA"/>
</dbReference>
<organism evidence="2 3">
    <name type="scientific">Microbacterium halimionae</name>
    <dbReference type="NCBI Taxonomy" id="1526413"/>
    <lineage>
        <taxon>Bacteria</taxon>
        <taxon>Bacillati</taxon>
        <taxon>Actinomycetota</taxon>
        <taxon>Actinomycetes</taxon>
        <taxon>Micrococcales</taxon>
        <taxon>Microbacteriaceae</taxon>
        <taxon>Microbacterium</taxon>
    </lineage>
</organism>
<gene>
    <name evidence="2" type="ORF">FHX48_000698</name>
</gene>
<feature type="compositionally biased region" description="Basic and acidic residues" evidence="1">
    <location>
        <begin position="132"/>
        <end position="151"/>
    </location>
</feature>
<evidence type="ECO:0000256" key="1">
    <source>
        <dbReference type="SAM" id="MobiDB-lite"/>
    </source>
</evidence>
<proteinExistence type="predicted"/>
<keyword evidence="3" id="KW-1185">Reference proteome</keyword>
<accession>A0A7W3JML5</accession>
<dbReference type="Proteomes" id="UP000526083">
    <property type="component" value="Unassembled WGS sequence"/>
</dbReference>